<gene>
    <name evidence="2" type="ORF">V5R04_15395</name>
</gene>
<dbReference type="GO" id="GO:0006779">
    <property type="term" value="P:porphyrin-containing compound biosynthetic process"/>
    <property type="evidence" value="ECO:0007669"/>
    <property type="project" value="InterPro"/>
</dbReference>
<dbReference type="Gene3D" id="3.20.20.210">
    <property type="match status" value="1"/>
</dbReference>
<protein>
    <submittedName>
        <fullName evidence="2">Uroporphyrinogen decarboxylase family protein</fullName>
    </submittedName>
</protein>
<evidence type="ECO:0000313" key="2">
    <source>
        <dbReference type="EMBL" id="XBH21569.1"/>
    </source>
</evidence>
<dbReference type="Pfam" id="PF01208">
    <property type="entry name" value="URO-D"/>
    <property type="match status" value="1"/>
</dbReference>
<evidence type="ECO:0000259" key="1">
    <source>
        <dbReference type="Pfam" id="PF01208"/>
    </source>
</evidence>
<dbReference type="SUPFAM" id="SSF51726">
    <property type="entry name" value="UROD/MetE-like"/>
    <property type="match status" value="1"/>
</dbReference>
<dbReference type="InterPro" id="IPR000257">
    <property type="entry name" value="Uroporphyrinogen_deCOase"/>
</dbReference>
<dbReference type="GO" id="GO:0004853">
    <property type="term" value="F:uroporphyrinogen decarboxylase activity"/>
    <property type="evidence" value="ECO:0007669"/>
    <property type="project" value="InterPro"/>
</dbReference>
<dbReference type="InterPro" id="IPR038071">
    <property type="entry name" value="UROD/MetE-like_sf"/>
</dbReference>
<dbReference type="EMBL" id="CP146203">
    <property type="protein sequence ID" value="XBH21569.1"/>
    <property type="molecule type" value="Genomic_DNA"/>
</dbReference>
<sequence>MEKMERFLTAARGEKVDTPPVGCWIHFGSALWEPELAAKVHIEFQNEYDWDYLKVMDDYRFPTAGNISEANDPSDLKAVGSPDLVYENFDKQKEVLKLIRAALPGVPLVDTVFSPFQTVIRTLGDTVVQMFKDNPDIAHEVLGNVSDRLVEFLNDTKDLAEGIHYSVNGASADWHGWGVTQQEFEDWIAPYDKKVLDAAAGRVRIMHVHGYDLTPTWVDEYPVEVMSWSHNQSQPTLEEVAGAGKFVPMGGLNEVGALYWPPSKVLANVMESRRKTGDKIIVAPGCTVHSDTPPSILKALVSAARMPLS</sequence>
<proteinExistence type="predicted"/>
<name>A0AAU7DV43_9MICO</name>
<dbReference type="AlphaFoldDB" id="A0AAU7DV43"/>
<feature type="domain" description="Uroporphyrinogen decarboxylase (URO-D)" evidence="1">
    <location>
        <begin position="70"/>
        <end position="305"/>
    </location>
</feature>
<organism evidence="2">
    <name type="scientific">Jonesiaceae bacterium BS-20</name>
    <dbReference type="NCBI Taxonomy" id="3120821"/>
    <lineage>
        <taxon>Bacteria</taxon>
        <taxon>Bacillati</taxon>
        <taxon>Actinomycetota</taxon>
        <taxon>Actinomycetes</taxon>
        <taxon>Micrococcales</taxon>
        <taxon>Jonesiaceae</taxon>
    </lineage>
</organism>
<reference evidence="2" key="1">
    <citation type="submission" date="2024-02" db="EMBL/GenBank/DDBJ databases">
        <title>Tomenella chthoni gen. nov. sp. nov., a member of the family Jonesiaceae isolated from bat guano.</title>
        <authorList>
            <person name="Miller S.L."/>
            <person name="King J."/>
            <person name="Sankaranarayanan K."/>
            <person name="Lawson P.A."/>
        </authorList>
    </citation>
    <scope>NUCLEOTIDE SEQUENCE</scope>
    <source>
        <strain evidence="2">BS-20</strain>
    </source>
</reference>
<accession>A0AAU7DV43</accession>